<comment type="caution">
    <text evidence="2">The sequence shown here is derived from an EMBL/GenBank/DDBJ whole genome shotgun (WGS) entry which is preliminary data.</text>
</comment>
<feature type="compositionally biased region" description="Low complexity" evidence="1">
    <location>
        <begin position="69"/>
        <end position="80"/>
    </location>
</feature>
<evidence type="ECO:0000313" key="2">
    <source>
        <dbReference type="EMBL" id="KAG9988406.1"/>
    </source>
</evidence>
<organism evidence="2 3">
    <name type="scientific">Aureobasidium melanogenum</name>
    <name type="common">Aureobasidium pullulans var. melanogenum</name>
    <dbReference type="NCBI Taxonomy" id="46634"/>
    <lineage>
        <taxon>Eukaryota</taxon>
        <taxon>Fungi</taxon>
        <taxon>Dikarya</taxon>
        <taxon>Ascomycota</taxon>
        <taxon>Pezizomycotina</taxon>
        <taxon>Dothideomycetes</taxon>
        <taxon>Dothideomycetidae</taxon>
        <taxon>Dothideales</taxon>
        <taxon>Saccotheciaceae</taxon>
        <taxon>Aureobasidium</taxon>
    </lineage>
</organism>
<reference evidence="2" key="1">
    <citation type="journal article" date="2021" name="J Fungi (Basel)">
        <title>Virulence traits and population genomics of the black yeast Aureobasidium melanogenum.</title>
        <authorList>
            <person name="Cernosa A."/>
            <person name="Sun X."/>
            <person name="Gostincar C."/>
            <person name="Fang C."/>
            <person name="Gunde-Cimerman N."/>
            <person name="Song Z."/>
        </authorList>
    </citation>
    <scope>NUCLEOTIDE SEQUENCE</scope>
    <source>
        <strain evidence="2">EXF-9298</strain>
    </source>
</reference>
<dbReference type="AlphaFoldDB" id="A0A9P8K0Z3"/>
<evidence type="ECO:0000256" key="1">
    <source>
        <dbReference type="SAM" id="MobiDB-lite"/>
    </source>
</evidence>
<feature type="non-terminal residue" evidence="2">
    <location>
        <position position="1"/>
    </location>
</feature>
<name>A0A9P8K0Z3_AURME</name>
<gene>
    <name evidence="2" type="ORF">KCU98_g2632</name>
</gene>
<sequence>MDAASEVSQFDMTVENLDQTTAEQMGDPSNGLGQDTSGSSVQSSRNRARSPRRPGVDEGGHGSNGSREASFSSSHLAHSSPGRPHTNMFEKARACLRSIENNGSKIQRKAEVQVEAQQSIVNDTQDRSVERCSIDDDQVTQLNTKVDKILSSAITSCDMKNLEDKIYNIMEDMIDGVLDEIKIMRDTMHSMKDTIESNELESNAIFKLLDRLTALFLGAAECPEDRIPIPEKHLRLTAEARDDGLSDLG</sequence>
<dbReference type="Proteomes" id="UP000729357">
    <property type="component" value="Unassembled WGS sequence"/>
</dbReference>
<feature type="compositionally biased region" description="Polar residues" evidence="1">
    <location>
        <begin position="1"/>
        <end position="23"/>
    </location>
</feature>
<feature type="region of interest" description="Disordered" evidence="1">
    <location>
        <begin position="1"/>
        <end position="87"/>
    </location>
</feature>
<proteinExistence type="predicted"/>
<reference evidence="2" key="2">
    <citation type="submission" date="2021-08" db="EMBL/GenBank/DDBJ databases">
        <authorList>
            <person name="Gostincar C."/>
            <person name="Sun X."/>
            <person name="Song Z."/>
            <person name="Gunde-Cimerman N."/>
        </authorList>
    </citation>
    <scope>NUCLEOTIDE SEQUENCE</scope>
    <source>
        <strain evidence="2">EXF-9298</strain>
    </source>
</reference>
<evidence type="ECO:0000313" key="3">
    <source>
        <dbReference type="Proteomes" id="UP000729357"/>
    </source>
</evidence>
<keyword evidence="3" id="KW-1185">Reference proteome</keyword>
<protein>
    <submittedName>
        <fullName evidence="2">Uncharacterized protein</fullName>
    </submittedName>
</protein>
<feature type="compositionally biased region" description="Polar residues" evidence="1">
    <location>
        <begin position="31"/>
        <end position="42"/>
    </location>
</feature>
<dbReference type="EMBL" id="JAHFXS010000152">
    <property type="protein sequence ID" value="KAG9988406.1"/>
    <property type="molecule type" value="Genomic_DNA"/>
</dbReference>
<accession>A0A9P8K0Z3</accession>